<dbReference type="RefSeq" id="XP_009839157.1">
    <property type="nucleotide sequence ID" value="XM_009840855.1"/>
</dbReference>
<dbReference type="GeneID" id="20815356"/>
<evidence type="ECO:0000313" key="1">
    <source>
        <dbReference type="EMBL" id="ETV71492.1"/>
    </source>
</evidence>
<accession>W4FVH2</accession>
<dbReference type="OrthoDB" id="10682615at2759"/>
<name>W4FVH2_APHAT</name>
<dbReference type="AlphaFoldDB" id="W4FVH2"/>
<organism evidence="1">
    <name type="scientific">Aphanomyces astaci</name>
    <name type="common">Crayfish plague agent</name>
    <dbReference type="NCBI Taxonomy" id="112090"/>
    <lineage>
        <taxon>Eukaryota</taxon>
        <taxon>Sar</taxon>
        <taxon>Stramenopiles</taxon>
        <taxon>Oomycota</taxon>
        <taxon>Saprolegniomycetes</taxon>
        <taxon>Saprolegniales</taxon>
        <taxon>Verrucalvaceae</taxon>
        <taxon>Aphanomyces</taxon>
    </lineage>
</organism>
<proteinExistence type="predicted"/>
<protein>
    <recommendedName>
        <fullName evidence="2">NAD-specific glutamate dehydrogenase</fullName>
    </recommendedName>
</protein>
<dbReference type="VEuPathDB" id="FungiDB:H257_13360"/>
<sequence>MHFFGLRDNVGDLDGLLGGVVQVVGDNHAEARVLDEGAGLLHVGSLQSDHNGLLHAEVLHGGDDSRGDHVAAHDASEDVDQDGLDLGVRVQNLKRLLHLGFGGAPADVQKVGGRPAEQLDDVHGGHGETGAVHEAPDVAVQPNVVKIVRAGFDFARVFLGLVALGKDLGLAEGGVVVEVDLGVARKHLAVGGFGQRVDFHLGRVHADEHLVQVAQEFHAAGEGGAFQAHVGREAGQLFVGGTGHDVDVFLEDEFGRVVRHVFDRGPAGGGTHQHRALRRAVHEDAKVHFATQVHTFHEEHLGHFNTLFAGLLGDEGFTNHLLRKVLGVFSLGAHVHTAFEAVLEVTETATTGQRLRLDHDVLGLVASLELVVHLHGFLGGVGRFGGRDRDAVGLHDLHGLVLMQVEAADLLSRWAEQRRGLDDRAQHEIGGGNQAIAE</sequence>
<dbReference type="EMBL" id="KI913160">
    <property type="protein sequence ID" value="ETV71492.1"/>
    <property type="molecule type" value="Genomic_DNA"/>
</dbReference>
<reference evidence="1" key="1">
    <citation type="submission" date="2013-12" db="EMBL/GenBank/DDBJ databases">
        <title>The Genome Sequence of Aphanomyces astaci APO3.</title>
        <authorList>
            <consortium name="The Broad Institute Genomics Platform"/>
            <person name="Russ C."/>
            <person name="Tyler B."/>
            <person name="van West P."/>
            <person name="Dieguez-Uribeondo J."/>
            <person name="Young S.K."/>
            <person name="Zeng Q."/>
            <person name="Gargeya S."/>
            <person name="Fitzgerald M."/>
            <person name="Abouelleil A."/>
            <person name="Alvarado L."/>
            <person name="Chapman S.B."/>
            <person name="Gainer-Dewar J."/>
            <person name="Goldberg J."/>
            <person name="Griggs A."/>
            <person name="Gujja S."/>
            <person name="Hansen M."/>
            <person name="Howarth C."/>
            <person name="Imamovic A."/>
            <person name="Ireland A."/>
            <person name="Larimer J."/>
            <person name="McCowan C."/>
            <person name="Murphy C."/>
            <person name="Pearson M."/>
            <person name="Poon T.W."/>
            <person name="Priest M."/>
            <person name="Roberts A."/>
            <person name="Saif S."/>
            <person name="Shea T."/>
            <person name="Sykes S."/>
            <person name="Wortman J."/>
            <person name="Nusbaum C."/>
            <person name="Birren B."/>
        </authorList>
    </citation>
    <scope>NUCLEOTIDE SEQUENCE [LARGE SCALE GENOMIC DNA]</scope>
    <source>
        <strain evidence="1">APO3</strain>
    </source>
</reference>
<gene>
    <name evidence="1" type="ORF">H257_13360</name>
</gene>
<evidence type="ECO:0008006" key="2">
    <source>
        <dbReference type="Google" id="ProtNLM"/>
    </source>
</evidence>